<accession>A0A9P9I5R9</accession>
<evidence type="ECO:0000313" key="3">
    <source>
        <dbReference type="Proteomes" id="UP000700596"/>
    </source>
</evidence>
<proteinExistence type="predicted"/>
<comment type="caution">
    <text evidence="2">The sequence shown here is derived from an EMBL/GenBank/DDBJ whole genome shotgun (WGS) entry which is preliminary data.</text>
</comment>
<keyword evidence="3" id="KW-1185">Reference proteome</keyword>
<dbReference type="AlphaFoldDB" id="A0A9P9I5R9"/>
<evidence type="ECO:0000256" key="1">
    <source>
        <dbReference type="SAM" id="MobiDB-lite"/>
    </source>
</evidence>
<protein>
    <submittedName>
        <fullName evidence="2">Uncharacterized protein</fullName>
    </submittedName>
</protein>
<feature type="compositionally biased region" description="Low complexity" evidence="1">
    <location>
        <begin position="49"/>
        <end position="61"/>
    </location>
</feature>
<dbReference type="OrthoDB" id="10597133at2759"/>
<evidence type="ECO:0000313" key="2">
    <source>
        <dbReference type="EMBL" id="KAH7108766.1"/>
    </source>
</evidence>
<sequence length="327" mass="36932">MSKRKRSGEGAAIALLTDTLRNLDDRVLYCIELRVQQERRLRRCDTTRDSSTTTTTNNDLSSTDEDTKTLPVGQLGVFLYSLLFSLHTIQPFFQRETKNIIESVLSPADKRIEILRVYKPGRKEARLGPEERFRCFLVDRSLALSFERYLRGTSKIASFTRSLSGLKKEDEQMVADATSRGKAWRMLEKETKVPGISAVGCFQASQFKKGVQHGEMELCAQFLQQPVFEPIMNLARQVSNFLVESQEAFDRYAGSATETNTLHTSPDIGSSHCSDLEQVDPPRTAHVDLIADTAANEPLPNVWANFDFNQEFTFNDVDAVFQPSTND</sequence>
<reference evidence="2" key="1">
    <citation type="journal article" date="2021" name="Nat. Commun.">
        <title>Genetic determinants of endophytism in the Arabidopsis root mycobiome.</title>
        <authorList>
            <person name="Mesny F."/>
            <person name="Miyauchi S."/>
            <person name="Thiergart T."/>
            <person name="Pickel B."/>
            <person name="Atanasova L."/>
            <person name="Karlsson M."/>
            <person name="Huettel B."/>
            <person name="Barry K.W."/>
            <person name="Haridas S."/>
            <person name="Chen C."/>
            <person name="Bauer D."/>
            <person name="Andreopoulos W."/>
            <person name="Pangilinan J."/>
            <person name="LaButti K."/>
            <person name="Riley R."/>
            <person name="Lipzen A."/>
            <person name="Clum A."/>
            <person name="Drula E."/>
            <person name="Henrissat B."/>
            <person name="Kohler A."/>
            <person name="Grigoriev I.V."/>
            <person name="Martin F.M."/>
            <person name="Hacquard S."/>
        </authorList>
    </citation>
    <scope>NUCLEOTIDE SEQUENCE</scope>
    <source>
        <strain evidence="2">MPI-CAGE-CH-0243</strain>
    </source>
</reference>
<name>A0A9P9I5R9_9PLEO</name>
<dbReference type="Proteomes" id="UP000700596">
    <property type="component" value="Unassembled WGS sequence"/>
</dbReference>
<dbReference type="EMBL" id="JAGMWT010000036">
    <property type="protein sequence ID" value="KAH7108766.1"/>
    <property type="molecule type" value="Genomic_DNA"/>
</dbReference>
<feature type="region of interest" description="Disordered" evidence="1">
    <location>
        <begin position="43"/>
        <end position="66"/>
    </location>
</feature>
<organism evidence="2 3">
    <name type="scientific">Dendryphion nanum</name>
    <dbReference type="NCBI Taxonomy" id="256645"/>
    <lineage>
        <taxon>Eukaryota</taxon>
        <taxon>Fungi</taxon>
        <taxon>Dikarya</taxon>
        <taxon>Ascomycota</taxon>
        <taxon>Pezizomycotina</taxon>
        <taxon>Dothideomycetes</taxon>
        <taxon>Pleosporomycetidae</taxon>
        <taxon>Pleosporales</taxon>
        <taxon>Torulaceae</taxon>
        <taxon>Dendryphion</taxon>
    </lineage>
</organism>
<gene>
    <name evidence="2" type="ORF">B0J11DRAFT_513133</name>
</gene>